<feature type="compositionally biased region" description="Polar residues" evidence="7">
    <location>
        <begin position="98"/>
        <end position="111"/>
    </location>
</feature>
<feature type="region of interest" description="Disordered" evidence="7">
    <location>
        <begin position="93"/>
        <end position="134"/>
    </location>
</feature>
<dbReference type="GO" id="GO:0005634">
    <property type="term" value="C:nucleus"/>
    <property type="evidence" value="ECO:0007669"/>
    <property type="project" value="UniProtKB-SubCell"/>
</dbReference>
<dbReference type="PANTHER" id="PTHR24169">
    <property type="entry name" value="NUCLEAR FACTOR NF-KAPPA-B PROTEIN"/>
    <property type="match status" value="1"/>
</dbReference>
<dbReference type="InterPro" id="IPR013783">
    <property type="entry name" value="Ig-like_fold"/>
</dbReference>
<name>A0A8J7TDB7_ATRSP</name>
<evidence type="ECO:0000313" key="10">
    <source>
        <dbReference type="Proteomes" id="UP000736164"/>
    </source>
</evidence>
<protein>
    <submittedName>
        <fullName evidence="9">RELB factor</fullName>
    </submittedName>
</protein>
<dbReference type="Proteomes" id="UP000736164">
    <property type="component" value="Unassembled WGS sequence"/>
</dbReference>
<dbReference type="GO" id="GO:0000981">
    <property type="term" value="F:DNA-binding transcription factor activity, RNA polymerase II-specific"/>
    <property type="evidence" value="ECO:0007669"/>
    <property type="project" value="TreeGrafter"/>
</dbReference>
<comment type="subcellular location">
    <subcellularLocation>
        <location evidence="1">Nucleus</location>
    </subcellularLocation>
</comment>
<feature type="region of interest" description="Disordered" evidence="7">
    <location>
        <begin position="644"/>
        <end position="663"/>
    </location>
</feature>
<feature type="compositionally biased region" description="Polar residues" evidence="7">
    <location>
        <begin position="553"/>
        <end position="571"/>
    </location>
</feature>
<dbReference type="SMART" id="SM00429">
    <property type="entry name" value="IPT"/>
    <property type="match status" value="1"/>
</dbReference>
<dbReference type="EMBL" id="JAAWVO010043183">
    <property type="protein sequence ID" value="MBN3319083.1"/>
    <property type="molecule type" value="Genomic_DNA"/>
</dbReference>
<evidence type="ECO:0000256" key="5">
    <source>
        <dbReference type="ARBA" id="ARBA00023163"/>
    </source>
</evidence>
<dbReference type="InterPro" id="IPR014756">
    <property type="entry name" value="Ig_E-set"/>
</dbReference>
<keyword evidence="4" id="KW-0010">Activator</keyword>
<dbReference type="FunFam" id="2.60.40.340:FF:000005">
    <property type="entry name" value="RELB proto-oncogene, NF-kB subunit"/>
    <property type="match status" value="1"/>
</dbReference>
<dbReference type="GO" id="GO:0045944">
    <property type="term" value="P:positive regulation of transcription by RNA polymerase II"/>
    <property type="evidence" value="ECO:0007669"/>
    <property type="project" value="TreeGrafter"/>
</dbReference>
<evidence type="ECO:0000256" key="4">
    <source>
        <dbReference type="ARBA" id="ARBA00023159"/>
    </source>
</evidence>
<dbReference type="FunFam" id="2.60.40.10:FF:000046">
    <property type="entry name" value="Nuclear factor NF-kappa-B p105 subunit"/>
    <property type="match status" value="1"/>
</dbReference>
<dbReference type="PANTHER" id="PTHR24169:SF18">
    <property type="entry name" value="TRANSCRIPTION FACTOR RELB"/>
    <property type="match status" value="1"/>
</dbReference>
<keyword evidence="10" id="KW-1185">Reference proteome</keyword>
<dbReference type="SUPFAM" id="SSF49417">
    <property type="entry name" value="p53-like transcription factors"/>
    <property type="match status" value="1"/>
</dbReference>
<dbReference type="GO" id="GO:0006954">
    <property type="term" value="P:inflammatory response"/>
    <property type="evidence" value="ECO:0007669"/>
    <property type="project" value="TreeGrafter"/>
</dbReference>
<dbReference type="InterPro" id="IPR037059">
    <property type="entry name" value="RHD_DNA_bind_dom_sf"/>
</dbReference>
<proteinExistence type="predicted"/>
<dbReference type="GO" id="GO:0030098">
    <property type="term" value="P:lymphocyte differentiation"/>
    <property type="evidence" value="ECO:0007669"/>
    <property type="project" value="UniProtKB-ARBA"/>
</dbReference>
<dbReference type="Gene3D" id="2.60.40.10">
    <property type="entry name" value="Immunoglobulins"/>
    <property type="match status" value="1"/>
</dbReference>
<dbReference type="InterPro" id="IPR032397">
    <property type="entry name" value="RHD_dimer"/>
</dbReference>
<dbReference type="PROSITE" id="PS01204">
    <property type="entry name" value="REL_1"/>
    <property type="match status" value="1"/>
</dbReference>
<dbReference type="Pfam" id="PF16179">
    <property type="entry name" value="RHD_dimer"/>
    <property type="match status" value="1"/>
</dbReference>
<dbReference type="GO" id="GO:0033554">
    <property type="term" value="P:cellular response to stress"/>
    <property type="evidence" value="ECO:0007669"/>
    <property type="project" value="TreeGrafter"/>
</dbReference>
<dbReference type="GO" id="GO:0005829">
    <property type="term" value="C:cytosol"/>
    <property type="evidence" value="ECO:0007669"/>
    <property type="project" value="UniProtKB-ARBA"/>
</dbReference>
<dbReference type="SUPFAM" id="SSF81296">
    <property type="entry name" value="E set domains"/>
    <property type="match status" value="1"/>
</dbReference>
<dbReference type="GO" id="GO:0034097">
    <property type="term" value="P:response to cytokine"/>
    <property type="evidence" value="ECO:0007669"/>
    <property type="project" value="TreeGrafter"/>
</dbReference>
<dbReference type="Gene3D" id="2.60.40.340">
    <property type="entry name" value="Rel homology domain (RHD), DNA-binding domain"/>
    <property type="match status" value="1"/>
</dbReference>
<keyword evidence="2" id="KW-0805">Transcription regulation</keyword>
<sequence>MRNMSVGNETNVLNRDVELDIINEYISERSDPLVGQPVPRALPGPPPLSRELEQDFQFLPTVCTSRTPRPSSTPQLVARGSSTQASILQQAGVPMASPSLSSPTAQQSQSRVADRGRLGASRGKGSRTMMRGRLDPGTEQLENLLDKPELVITEQPKQRGMRFRYECEGRSAGSILGASTTEQNKTLPAIELRGNVQQVKKMIVTVSLVTKDIPYRPHPHGLVGKDCVDGVCVVTINPRTSRKHSFSNLGIQCVRRKEIDPALEKRRSQGIDPFHSGHSKSIEDIEMNVVRLCFQCEVEKPDGEKYSLSPVVSEPIYDKKATTTSELKISRLNVVRGPCTGKTEIYLLCDKVQKDDIEIIFTHGDWMGKAEFAQTDVHRQIAIVFKSPPFRDLDIQEEVDVQVQLRRLSDHMESEPVTFTYLPHNPDPYEVNRKRKIAKDVFGDGNRVAALSPALPEASSSRSHGFKPFPFGTPDIPLQMSCLEERTAPHAHFVEEVQHSLSCGYETEASFCGENDGSSYNDYKIAGENLNSDDISQVFTAVSKILENQGFYSSGQQQNSTTDPTFSTGTDFAQVRPEEGRNSSYSLTDMDQNFNMDIEFPCSYSEMLQPYNYNLTNGNPSCLEPIQLQDPSKTSCVADMEYRFQHSDNESQKMPRVKNESNE</sequence>
<dbReference type="InterPro" id="IPR002909">
    <property type="entry name" value="IPT_dom"/>
</dbReference>
<keyword evidence="5" id="KW-0804">Transcription</keyword>
<dbReference type="InterPro" id="IPR011539">
    <property type="entry name" value="RHD_DNA_bind_dom"/>
</dbReference>
<evidence type="ECO:0000313" key="9">
    <source>
        <dbReference type="EMBL" id="MBN3319083.1"/>
    </source>
</evidence>
<dbReference type="InterPro" id="IPR008967">
    <property type="entry name" value="p53-like_TF_DNA-bd_sf"/>
</dbReference>
<dbReference type="AlphaFoldDB" id="A0A8J7TDB7"/>
<dbReference type="GO" id="GO:0007249">
    <property type="term" value="P:canonical NF-kappaB signal transduction"/>
    <property type="evidence" value="ECO:0007669"/>
    <property type="project" value="TreeGrafter"/>
</dbReference>
<evidence type="ECO:0000256" key="2">
    <source>
        <dbReference type="ARBA" id="ARBA00023015"/>
    </source>
</evidence>
<feature type="non-terminal residue" evidence="9">
    <location>
        <position position="1"/>
    </location>
</feature>
<dbReference type="GO" id="GO:0000978">
    <property type="term" value="F:RNA polymerase II cis-regulatory region sequence-specific DNA binding"/>
    <property type="evidence" value="ECO:0007669"/>
    <property type="project" value="UniProtKB-ARBA"/>
</dbReference>
<dbReference type="GO" id="GO:0038061">
    <property type="term" value="P:non-canonical NF-kappaB signal transduction"/>
    <property type="evidence" value="ECO:0007669"/>
    <property type="project" value="TreeGrafter"/>
</dbReference>
<accession>A0A8J7TDB7</accession>
<evidence type="ECO:0000256" key="3">
    <source>
        <dbReference type="ARBA" id="ARBA00023108"/>
    </source>
</evidence>
<dbReference type="PRINTS" id="PR00057">
    <property type="entry name" value="NFKBTNSCPFCT"/>
</dbReference>
<dbReference type="PROSITE" id="PS50254">
    <property type="entry name" value="REL_2"/>
    <property type="match status" value="1"/>
</dbReference>
<dbReference type="InterPro" id="IPR000451">
    <property type="entry name" value="NFkB/Dor"/>
</dbReference>
<feature type="domain" description="RHD" evidence="8">
    <location>
        <begin position="145"/>
        <end position="323"/>
    </location>
</feature>
<reference evidence="9" key="1">
    <citation type="journal article" date="2021" name="Cell">
        <title>Tracing the genetic footprints of vertebrate landing in non-teleost ray-finned fishes.</title>
        <authorList>
            <person name="Bi X."/>
            <person name="Wang K."/>
            <person name="Yang L."/>
            <person name="Pan H."/>
            <person name="Jiang H."/>
            <person name="Wei Q."/>
            <person name="Fang M."/>
            <person name="Yu H."/>
            <person name="Zhu C."/>
            <person name="Cai Y."/>
            <person name="He Y."/>
            <person name="Gan X."/>
            <person name="Zeng H."/>
            <person name="Yu D."/>
            <person name="Zhu Y."/>
            <person name="Jiang H."/>
            <person name="Qiu Q."/>
            <person name="Yang H."/>
            <person name="Zhang Y.E."/>
            <person name="Wang W."/>
            <person name="Zhu M."/>
            <person name="He S."/>
            <person name="Zhang G."/>
        </authorList>
    </citation>
    <scope>NUCLEOTIDE SEQUENCE</scope>
    <source>
        <strain evidence="9">Allg_001</strain>
    </source>
</reference>
<evidence type="ECO:0000256" key="1">
    <source>
        <dbReference type="ARBA" id="ARBA00004123"/>
    </source>
</evidence>
<dbReference type="GO" id="GO:0048511">
    <property type="term" value="P:rhythmic process"/>
    <property type="evidence" value="ECO:0007669"/>
    <property type="project" value="UniProtKB-KW"/>
</dbReference>
<dbReference type="GO" id="GO:0007399">
    <property type="term" value="P:nervous system development"/>
    <property type="evidence" value="ECO:0007669"/>
    <property type="project" value="UniProtKB-ARBA"/>
</dbReference>
<organism evidence="9 10">
    <name type="scientific">Atractosteus spatula</name>
    <name type="common">Alligator gar</name>
    <name type="synonym">Lepisosteus spatula</name>
    <dbReference type="NCBI Taxonomy" id="7917"/>
    <lineage>
        <taxon>Eukaryota</taxon>
        <taxon>Metazoa</taxon>
        <taxon>Chordata</taxon>
        <taxon>Craniata</taxon>
        <taxon>Vertebrata</taxon>
        <taxon>Euteleostomi</taxon>
        <taxon>Actinopterygii</taxon>
        <taxon>Neopterygii</taxon>
        <taxon>Holostei</taxon>
        <taxon>Semionotiformes</taxon>
        <taxon>Lepisosteidae</taxon>
        <taxon>Atractosteus</taxon>
    </lineage>
</organism>
<evidence type="ECO:0000259" key="8">
    <source>
        <dbReference type="PROSITE" id="PS50254"/>
    </source>
</evidence>
<feature type="non-terminal residue" evidence="9">
    <location>
        <position position="663"/>
    </location>
</feature>
<keyword evidence="6" id="KW-0539">Nucleus</keyword>
<dbReference type="GO" id="GO:0045087">
    <property type="term" value="P:innate immune response"/>
    <property type="evidence" value="ECO:0007669"/>
    <property type="project" value="TreeGrafter"/>
</dbReference>
<gene>
    <name evidence="9" type="primary">Relb</name>
    <name evidence="9" type="ORF">GTO95_0009021</name>
</gene>
<comment type="caution">
    <text evidence="9">The sequence shown here is derived from an EMBL/GenBank/DDBJ whole genome shotgun (WGS) entry which is preliminary data.</text>
</comment>
<feature type="region of interest" description="Disordered" evidence="7">
    <location>
        <begin position="553"/>
        <end position="572"/>
    </location>
</feature>
<evidence type="ECO:0000256" key="7">
    <source>
        <dbReference type="SAM" id="MobiDB-lite"/>
    </source>
</evidence>
<dbReference type="InterPro" id="IPR030492">
    <property type="entry name" value="RHD_CS"/>
</dbReference>
<dbReference type="Pfam" id="PF00554">
    <property type="entry name" value="RHD_DNA_bind"/>
    <property type="match status" value="1"/>
</dbReference>
<keyword evidence="3" id="KW-0090">Biological rhythms</keyword>
<evidence type="ECO:0000256" key="6">
    <source>
        <dbReference type="ARBA" id="ARBA00023242"/>
    </source>
</evidence>